<evidence type="ECO:0008006" key="5">
    <source>
        <dbReference type="Google" id="ProtNLM"/>
    </source>
</evidence>
<evidence type="ECO:0000313" key="3">
    <source>
        <dbReference type="EnsemblPlants" id="Kaladp0058s0580.1.v1.1.CDS.1"/>
    </source>
</evidence>
<dbReference type="AlphaFoldDB" id="A0A7N0U9U7"/>
<dbReference type="PROSITE" id="PS51375">
    <property type="entry name" value="PPR"/>
    <property type="match status" value="3"/>
</dbReference>
<feature type="repeat" description="PPR" evidence="2">
    <location>
        <begin position="15"/>
        <end position="49"/>
    </location>
</feature>
<dbReference type="InterPro" id="IPR002885">
    <property type="entry name" value="PPR_rpt"/>
</dbReference>
<dbReference type="EnsemblPlants" id="Kaladp0058s0580.1.v1.1">
    <property type="protein sequence ID" value="Kaladp0058s0580.1.v1.1.CDS.1"/>
    <property type="gene ID" value="Kaladp0058s0580.v1.1"/>
</dbReference>
<dbReference type="Gene3D" id="1.25.40.10">
    <property type="entry name" value="Tetratricopeptide repeat domain"/>
    <property type="match status" value="3"/>
</dbReference>
<keyword evidence="1" id="KW-0677">Repeat</keyword>
<evidence type="ECO:0000256" key="2">
    <source>
        <dbReference type="PROSITE-ProRule" id="PRU00708"/>
    </source>
</evidence>
<dbReference type="PANTHER" id="PTHR47928:SF151">
    <property type="entry name" value="OS03G0168550 PROTEIN"/>
    <property type="match status" value="1"/>
</dbReference>
<dbReference type="InterPro" id="IPR050421">
    <property type="entry name" value="PPR"/>
</dbReference>
<dbReference type="Pfam" id="PF13041">
    <property type="entry name" value="PPR_2"/>
    <property type="match status" value="3"/>
</dbReference>
<evidence type="ECO:0000313" key="4">
    <source>
        <dbReference type="Proteomes" id="UP000594263"/>
    </source>
</evidence>
<dbReference type="Proteomes" id="UP000594263">
    <property type="component" value="Unplaced"/>
</dbReference>
<dbReference type="InterPro" id="IPR011990">
    <property type="entry name" value="TPR-like_helical_dom_sf"/>
</dbReference>
<feature type="repeat" description="PPR" evidence="2">
    <location>
        <begin position="218"/>
        <end position="252"/>
    </location>
</feature>
<accession>A0A7N0U9U7</accession>
<keyword evidence="4" id="KW-1185">Reference proteome</keyword>
<sequence>MVYAERAFRELEAADGFLWNTMIRGFGICGESGKAFEWYGRMKERGVVADNFTFCFLLKVCGGSGCETVLGKQLHCCVMRHGLDSHVFVRNSLIHMYGMFGEIEVARQLFDEITDPELVAWNTVIDCCVSCGEFEEAMKLFEAMLARGIEPDEASLVVTLSACSATGALDFGRWVHSLVDEKGLGGVVTVCNSLVDMYAKCGAVEAATRIFDGINGRNIVSWNAMISGMAMHGHGNEALGLFSRMLDENLVCPNEVTFLGVLCACNHNGFVELGRRYFASMVEDYGLKPTIKHYGCMVDVLGRCGFVGEAYQLIQSMPMECNAVVWRTLLAACRVHGEVELGEVVRKHLLEIEPDHSSDYVLLANMYADSEQWSKTARVRKSMRNRRVQKPVPGNSSVLRAGV</sequence>
<dbReference type="Pfam" id="PF01535">
    <property type="entry name" value="PPR"/>
    <property type="match status" value="3"/>
</dbReference>
<organism evidence="3 4">
    <name type="scientific">Kalanchoe fedtschenkoi</name>
    <name type="common">Lavender scallops</name>
    <name type="synonym">South American air plant</name>
    <dbReference type="NCBI Taxonomy" id="63787"/>
    <lineage>
        <taxon>Eukaryota</taxon>
        <taxon>Viridiplantae</taxon>
        <taxon>Streptophyta</taxon>
        <taxon>Embryophyta</taxon>
        <taxon>Tracheophyta</taxon>
        <taxon>Spermatophyta</taxon>
        <taxon>Magnoliopsida</taxon>
        <taxon>eudicotyledons</taxon>
        <taxon>Gunneridae</taxon>
        <taxon>Pentapetalae</taxon>
        <taxon>Saxifragales</taxon>
        <taxon>Crassulaceae</taxon>
        <taxon>Kalanchoe</taxon>
    </lineage>
</organism>
<protein>
    <recommendedName>
        <fullName evidence="5">Pentatricopeptide repeat-containing protein</fullName>
    </recommendedName>
</protein>
<dbReference type="FunFam" id="1.25.40.10:FF:000427">
    <property type="entry name" value="Pentatricopeptide repeat-containing protein chloroplastic"/>
    <property type="match status" value="1"/>
</dbReference>
<proteinExistence type="predicted"/>
<dbReference type="NCBIfam" id="TIGR00756">
    <property type="entry name" value="PPR"/>
    <property type="match status" value="3"/>
</dbReference>
<reference evidence="3" key="1">
    <citation type="submission" date="2021-01" db="UniProtKB">
        <authorList>
            <consortium name="EnsemblPlants"/>
        </authorList>
    </citation>
    <scope>IDENTIFICATION</scope>
</reference>
<evidence type="ECO:0000256" key="1">
    <source>
        <dbReference type="ARBA" id="ARBA00022737"/>
    </source>
</evidence>
<dbReference type="FunFam" id="1.25.40.10:FF:000345">
    <property type="entry name" value="Pentatricopeptide repeat-containing protein"/>
    <property type="match status" value="1"/>
</dbReference>
<dbReference type="OMA" id="ESHVFVR"/>
<dbReference type="Pfam" id="PF20431">
    <property type="entry name" value="E_motif"/>
    <property type="match status" value="1"/>
</dbReference>
<dbReference type="PANTHER" id="PTHR47928">
    <property type="entry name" value="REPEAT-CONTAINING PROTEIN, PUTATIVE-RELATED"/>
    <property type="match status" value="1"/>
</dbReference>
<dbReference type="InterPro" id="IPR046848">
    <property type="entry name" value="E_motif"/>
</dbReference>
<name>A0A7N0U9U7_KALFE</name>
<feature type="repeat" description="PPR" evidence="2">
    <location>
        <begin position="117"/>
        <end position="151"/>
    </location>
</feature>
<dbReference type="Gramene" id="Kaladp0058s0580.1.v1.1">
    <property type="protein sequence ID" value="Kaladp0058s0580.1.v1.1.CDS.1"/>
    <property type="gene ID" value="Kaladp0058s0580.v1.1"/>
</dbReference>